<evidence type="ECO:0000313" key="1">
    <source>
        <dbReference type="EMBL" id="OIJ88412.1"/>
    </source>
</evidence>
<organism evidence="1 2">
    <name type="scientific">Streptomyces colonosanans</name>
    <dbReference type="NCBI Taxonomy" id="1428652"/>
    <lineage>
        <taxon>Bacteria</taxon>
        <taxon>Bacillati</taxon>
        <taxon>Actinomycetota</taxon>
        <taxon>Actinomycetes</taxon>
        <taxon>Kitasatosporales</taxon>
        <taxon>Streptomycetaceae</taxon>
        <taxon>Streptomyces</taxon>
    </lineage>
</organism>
<proteinExistence type="predicted"/>
<accession>A0A1S2P4I2</accession>
<comment type="caution">
    <text evidence="1">The sequence shown here is derived from an EMBL/GenBank/DDBJ whole genome shotgun (WGS) entry which is preliminary data.</text>
</comment>
<dbReference type="EMBL" id="MLYP01000058">
    <property type="protein sequence ID" value="OIJ88412.1"/>
    <property type="molecule type" value="Genomic_DNA"/>
</dbReference>
<keyword evidence="2" id="KW-1185">Reference proteome</keyword>
<evidence type="ECO:0000313" key="2">
    <source>
        <dbReference type="Proteomes" id="UP000179935"/>
    </source>
</evidence>
<dbReference type="Proteomes" id="UP000179935">
    <property type="component" value="Unassembled WGS sequence"/>
</dbReference>
<gene>
    <name evidence="1" type="ORF">BIV24_22950</name>
</gene>
<protein>
    <submittedName>
        <fullName evidence="1">Uncharacterized protein</fullName>
    </submittedName>
</protein>
<dbReference type="AlphaFoldDB" id="A0A1S2P4I2"/>
<reference evidence="1 2" key="1">
    <citation type="submission" date="2016-10" db="EMBL/GenBank/DDBJ databases">
        <title>Genome sequence of Streptomyces sp. MUSC 93.</title>
        <authorList>
            <person name="Lee L.-H."/>
            <person name="Ser H.-L."/>
            <person name="Law J.W.-F."/>
        </authorList>
    </citation>
    <scope>NUCLEOTIDE SEQUENCE [LARGE SCALE GENOMIC DNA]</scope>
    <source>
        <strain evidence="1 2">MUSC 93</strain>
    </source>
</reference>
<sequence>MGCVCFSETTIEHLRFLLGDGRYLPWGIVLTREQVLLKGGGTVACIQEEKTLAKFKEAGLDHWAVRTGGFTDWTHEWEWRIPWHRPKMRLGEVRAILVPDASWRPVPKGEELPELWVKSRIWVWNAKEKKVGEHEPGTLV</sequence>
<name>A0A1S2P4I2_9ACTN</name>